<feature type="chain" id="PRO_5040709858" evidence="1">
    <location>
        <begin position="18"/>
        <end position="311"/>
    </location>
</feature>
<evidence type="ECO:0000313" key="2">
    <source>
        <dbReference type="EMBL" id="KAH7230277.1"/>
    </source>
</evidence>
<proteinExistence type="predicted"/>
<keyword evidence="4" id="KW-1185">Reference proteome</keyword>
<evidence type="ECO:0000313" key="3">
    <source>
        <dbReference type="EMBL" id="KAH7232841.1"/>
    </source>
</evidence>
<keyword evidence="1" id="KW-0732">Signal</keyword>
<protein>
    <submittedName>
        <fullName evidence="2">Uncharacterized protein</fullName>
    </submittedName>
</protein>
<dbReference type="Proteomes" id="UP000813427">
    <property type="component" value="Unassembled WGS sequence"/>
</dbReference>
<accession>A0A8K0RLQ4</accession>
<dbReference type="AlphaFoldDB" id="A0A8K0RLQ4"/>
<name>A0A8K0RLQ4_9HYPO</name>
<comment type="caution">
    <text evidence="2">The sequence shown here is derived from an EMBL/GenBank/DDBJ whole genome shotgun (WGS) entry which is preliminary data.</text>
</comment>
<organism evidence="2 4">
    <name type="scientific">Fusarium tricinctum</name>
    <dbReference type="NCBI Taxonomy" id="61284"/>
    <lineage>
        <taxon>Eukaryota</taxon>
        <taxon>Fungi</taxon>
        <taxon>Dikarya</taxon>
        <taxon>Ascomycota</taxon>
        <taxon>Pezizomycotina</taxon>
        <taxon>Sordariomycetes</taxon>
        <taxon>Hypocreomycetidae</taxon>
        <taxon>Hypocreales</taxon>
        <taxon>Nectriaceae</taxon>
        <taxon>Fusarium</taxon>
        <taxon>Fusarium tricinctum species complex</taxon>
    </lineage>
</organism>
<dbReference type="OrthoDB" id="3677120at2759"/>
<dbReference type="EMBL" id="JAGPXF010000008">
    <property type="protein sequence ID" value="KAH7232841.1"/>
    <property type="molecule type" value="Genomic_DNA"/>
</dbReference>
<evidence type="ECO:0000313" key="4">
    <source>
        <dbReference type="Proteomes" id="UP000813427"/>
    </source>
</evidence>
<sequence>MRTYAFLASLFASGALGQSVLADCFRSGSPEWKDCDTLWDKMGFTAGNPREITRNCGRDTDIGSECYVFFEGACQIAQCLLGDSCVGTSEGRIVTSKTLLESQCRSGDLGGRITEDPGYFEIIRYTGVPAGRRRRSLSFGKKTMSLTEYEKTFGRDRDVVVSKTITDNMKRQSGDWINLVTYDGVIKPGERWRVNTEELAPGIERTWEESSSHSITVGVTAGVSAGLFEIFTASMEINTSYEETYSVASSLKYSNGDCPSGANVYYAPVYTRYGGVWSDEPDVNVDIWVPRQVNGVLEGRWILECVGSSPP</sequence>
<reference evidence="2" key="1">
    <citation type="journal article" date="2021" name="Nat. Commun.">
        <title>Genetic determinants of endophytism in the Arabidopsis root mycobiome.</title>
        <authorList>
            <person name="Mesny F."/>
            <person name="Miyauchi S."/>
            <person name="Thiergart T."/>
            <person name="Pickel B."/>
            <person name="Atanasova L."/>
            <person name="Karlsson M."/>
            <person name="Huettel B."/>
            <person name="Barry K.W."/>
            <person name="Haridas S."/>
            <person name="Chen C."/>
            <person name="Bauer D."/>
            <person name="Andreopoulos W."/>
            <person name="Pangilinan J."/>
            <person name="LaButti K."/>
            <person name="Riley R."/>
            <person name="Lipzen A."/>
            <person name="Clum A."/>
            <person name="Drula E."/>
            <person name="Henrissat B."/>
            <person name="Kohler A."/>
            <person name="Grigoriev I.V."/>
            <person name="Martin F.M."/>
            <person name="Hacquard S."/>
        </authorList>
    </citation>
    <scope>NUCLEOTIDE SEQUENCE</scope>
    <source>
        <strain evidence="2">MPI-SDFR-AT-0068</strain>
    </source>
</reference>
<feature type="signal peptide" evidence="1">
    <location>
        <begin position="1"/>
        <end position="17"/>
    </location>
</feature>
<dbReference type="EMBL" id="JAGPXF010000012">
    <property type="protein sequence ID" value="KAH7230277.1"/>
    <property type="molecule type" value="Genomic_DNA"/>
</dbReference>
<gene>
    <name evidence="3" type="ORF">BKA59DRAFT_460304</name>
    <name evidence="2" type="ORF">BKA59DRAFT_461490</name>
</gene>
<evidence type="ECO:0000256" key="1">
    <source>
        <dbReference type="SAM" id="SignalP"/>
    </source>
</evidence>